<evidence type="ECO:0000313" key="2">
    <source>
        <dbReference type="EMBL" id="CEH18209.1"/>
    </source>
</evidence>
<sequence>MATSRLPFTSGLREPSVLSLRLVTGAGCGTLPFRLAYVENACQDLPAVGTTKPSAPAPPITSPGTSQPPRGSWPKRGHSSFPSTSLETAALTIQHWEKPACRFHEKPV</sequence>
<evidence type="ECO:0000256" key="1">
    <source>
        <dbReference type="SAM" id="MobiDB-lite"/>
    </source>
</evidence>
<reference evidence="2 3" key="1">
    <citation type="submission" date="2014-09" db="EMBL/GenBank/DDBJ databases">
        <authorList>
            <person name="Magalhaes I.L.F."/>
            <person name="Oliveira U."/>
            <person name="Santos F.R."/>
            <person name="Vidigal T.H.D.A."/>
            <person name="Brescovit A.D."/>
            <person name="Santos A.J."/>
        </authorList>
    </citation>
    <scope>NUCLEOTIDE SEQUENCE [LARGE SCALE GENOMIC DNA]</scope>
</reference>
<dbReference type="AlphaFoldDB" id="A0A0P1BMV9"/>
<keyword evidence="3" id="KW-1185">Reference proteome</keyword>
<protein>
    <submittedName>
        <fullName evidence="2">Uncharacterized protein</fullName>
    </submittedName>
</protein>
<dbReference type="Proteomes" id="UP000054845">
    <property type="component" value="Unassembled WGS sequence"/>
</dbReference>
<dbReference type="EMBL" id="CCYA01000270">
    <property type="protein sequence ID" value="CEH18209.1"/>
    <property type="molecule type" value="Genomic_DNA"/>
</dbReference>
<feature type="region of interest" description="Disordered" evidence="1">
    <location>
        <begin position="46"/>
        <end position="84"/>
    </location>
</feature>
<organism evidence="2 3">
    <name type="scientific">Ceraceosorus bombacis</name>
    <dbReference type="NCBI Taxonomy" id="401625"/>
    <lineage>
        <taxon>Eukaryota</taxon>
        <taxon>Fungi</taxon>
        <taxon>Dikarya</taxon>
        <taxon>Basidiomycota</taxon>
        <taxon>Ustilaginomycotina</taxon>
        <taxon>Exobasidiomycetes</taxon>
        <taxon>Ceraceosorales</taxon>
        <taxon>Ceraceosoraceae</taxon>
        <taxon>Ceraceosorus</taxon>
    </lineage>
</organism>
<name>A0A0P1BMV9_9BASI</name>
<proteinExistence type="predicted"/>
<evidence type="ECO:0000313" key="3">
    <source>
        <dbReference type="Proteomes" id="UP000054845"/>
    </source>
</evidence>
<accession>A0A0P1BMV9</accession>